<dbReference type="EMBL" id="UHDK01000001">
    <property type="protein sequence ID" value="SUM34617.1"/>
    <property type="molecule type" value="Genomic_DNA"/>
</dbReference>
<sequence>MHLKDHQVDESTNKTVMDKVYKIRSQNHSNKAYYFIQ</sequence>
<name>A0A380FK62_STAGA</name>
<evidence type="ECO:0000313" key="1">
    <source>
        <dbReference type="EMBL" id="SUM34617.1"/>
    </source>
</evidence>
<accession>A0A380FK62</accession>
<reference evidence="1 2" key="1">
    <citation type="submission" date="2018-06" db="EMBL/GenBank/DDBJ databases">
        <authorList>
            <consortium name="Pathogen Informatics"/>
            <person name="Doyle S."/>
        </authorList>
    </citation>
    <scope>NUCLEOTIDE SEQUENCE [LARGE SCALE GENOMIC DNA]</scope>
    <source>
        <strain evidence="1 2">NCTC12195</strain>
    </source>
</reference>
<gene>
    <name evidence="1" type="ORF">NCTC12195_04144</name>
</gene>
<protein>
    <submittedName>
        <fullName evidence="1">Uncharacterized protein</fullName>
    </submittedName>
</protein>
<organism evidence="1 2">
    <name type="scientific">Staphylococcus gallinarum</name>
    <dbReference type="NCBI Taxonomy" id="1293"/>
    <lineage>
        <taxon>Bacteria</taxon>
        <taxon>Bacillati</taxon>
        <taxon>Bacillota</taxon>
        <taxon>Bacilli</taxon>
        <taxon>Bacillales</taxon>
        <taxon>Staphylococcaceae</taxon>
        <taxon>Staphylococcus</taxon>
    </lineage>
</organism>
<proteinExistence type="predicted"/>
<dbReference type="Proteomes" id="UP000255277">
    <property type="component" value="Unassembled WGS sequence"/>
</dbReference>
<evidence type="ECO:0000313" key="2">
    <source>
        <dbReference type="Proteomes" id="UP000255277"/>
    </source>
</evidence>
<dbReference type="AlphaFoldDB" id="A0A380FK62"/>